<dbReference type="InterPro" id="IPR005119">
    <property type="entry name" value="LysR_subst-bd"/>
</dbReference>
<dbReference type="InterPro" id="IPR050950">
    <property type="entry name" value="HTH-type_LysR_regulators"/>
</dbReference>
<dbReference type="InterPro" id="IPR036390">
    <property type="entry name" value="WH_DNA-bd_sf"/>
</dbReference>
<dbReference type="PROSITE" id="PS50931">
    <property type="entry name" value="HTH_LYSR"/>
    <property type="match status" value="1"/>
</dbReference>
<keyword evidence="2" id="KW-0805">Transcription regulation</keyword>
<dbReference type="Pfam" id="PF03466">
    <property type="entry name" value="LysR_substrate"/>
    <property type="match status" value="1"/>
</dbReference>
<accession>A0A420FF74</accession>
<dbReference type="PANTHER" id="PTHR30419">
    <property type="entry name" value="HTH-TYPE TRANSCRIPTIONAL REGULATOR YBHD"/>
    <property type="match status" value="1"/>
</dbReference>
<dbReference type="AlphaFoldDB" id="A0A420FF74"/>
<keyword evidence="5" id="KW-0175">Coiled coil</keyword>
<proteinExistence type="inferred from homology"/>
<evidence type="ECO:0000256" key="5">
    <source>
        <dbReference type="SAM" id="Coils"/>
    </source>
</evidence>
<evidence type="ECO:0000256" key="1">
    <source>
        <dbReference type="ARBA" id="ARBA00009437"/>
    </source>
</evidence>
<evidence type="ECO:0000313" key="8">
    <source>
        <dbReference type="Proteomes" id="UP000283709"/>
    </source>
</evidence>
<dbReference type="Gene3D" id="3.40.190.290">
    <property type="match status" value="1"/>
</dbReference>
<evidence type="ECO:0000259" key="6">
    <source>
        <dbReference type="PROSITE" id="PS50931"/>
    </source>
</evidence>
<organism evidence="7 8">
    <name type="scientific">Paraburkholderia fungorum</name>
    <dbReference type="NCBI Taxonomy" id="134537"/>
    <lineage>
        <taxon>Bacteria</taxon>
        <taxon>Pseudomonadati</taxon>
        <taxon>Pseudomonadota</taxon>
        <taxon>Betaproteobacteria</taxon>
        <taxon>Burkholderiales</taxon>
        <taxon>Burkholderiaceae</taxon>
        <taxon>Paraburkholderia</taxon>
    </lineage>
</organism>
<name>A0A420FF74_9BURK</name>
<keyword evidence="4" id="KW-0804">Transcription</keyword>
<reference evidence="7 8" key="1">
    <citation type="submission" date="2016-07" db="EMBL/GenBank/DDBJ databases">
        <title>Genome analysis of Burkholderia fungorum ES3-20.</title>
        <authorList>
            <person name="Xu D."/>
            <person name="Yao R."/>
            <person name="Zheng S."/>
        </authorList>
    </citation>
    <scope>NUCLEOTIDE SEQUENCE [LARGE SCALE GENOMIC DNA]</scope>
    <source>
        <strain evidence="7 8">ES3-20</strain>
    </source>
</reference>
<dbReference type="GO" id="GO:0003677">
    <property type="term" value="F:DNA binding"/>
    <property type="evidence" value="ECO:0007669"/>
    <property type="project" value="UniProtKB-KW"/>
</dbReference>
<dbReference type="GO" id="GO:0005829">
    <property type="term" value="C:cytosol"/>
    <property type="evidence" value="ECO:0007669"/>
    <property type="project" value="TreeGrafter"/>
</dbReference>
<comment type="caution">
    <text evidence="7">The sequence shown here is derived from an EMBL/GenBank/DDBJ whole genome shotgun (WGS) entry which is preliminary data.</text>
</comment>
<dbReference type="Gene3D" id="1.10.10.10">
    <property type="entry name" value="Winged helix-like DNA-binding domain superfamily/Winged helix DNA-binding domain"/>
    <property type="match status" value="1"/>
</dbReference>
<evidence type="ECO:0000256" key="2">
    <source>
        <dbReference type="ARBA" id="ARBA00023015"/>
    </source>
</evidence>
<dbReference type="EMBL" id="MCAS01000067">
    <property type="protein sequence ID" value="RKF31491.1"/>
    <property type="molecule type" value="Genomic_DNA"/>
</dbReference>
<dbReference type="SUPFAM" id="SSF46785">
    <property type="entry name" value="Winged helix' DNA-binding domain"/>
    <property type="match status" value="1"/>
</dbReference>
<protein>
    <submittedName>
        <fullName evidence="7">LysR family transcriptional regulator</fullName>
    </submittedName>
</protein>
<evidence type="ECO:0000313" key="7">
    <source>
        <dbReference type="EMBL" id="RKF31491.1"/>
    </source>
</evidence>
<keyword evidence="3" id="KW-0238">DNA-binding</keyword>
<dbReference type="PANTHER" id="PTHR30419:SF8">
    <property type="entry name" value="NITROGEN ASSIMILATION TRANSCRIPTIONAL ACTIVATOR-RELATED"/>
    <property type="match status" value="1"/>
</dbReference>
<dbReference type="CDD" id="cd05466">
    <property type="entry name" value="PBP2_LTTR_substrate"/>
    <property type="match status" value="1"/>
</dbReference>
<feature type="domain" description="HTH lysR-type" evidence="6">
    <location>
        <begin position="13"/>
        <end position="65"/>
    </location>
</feature>
<dbReference type="RefSeq" id="WP_120348916.1">
    <property type="nucleotide sequence ID" value="NZ_MCAS01000067.1"/>
</dbReference>
<feature type="coiled-coil region" evidence="5">
    <location>
        <begin position="71"/>
        <end position="98"/>
    </location>
</feature>
<dbReference type="SUPFAM" id="SSF53850">
    <property type="entry name" value="Periplasmic binding protein-like II"/>
    <property type="match status" value="1"/>
</dbReference>
<evidence type="ECO:0000256" key="4">
    <source>
        <dbReference type="ARBA" id="ARBA00023163"/>
    </source>
</evidence>
<dbReference type="InterPro" id="IPR000847">
    <property type="entry name" value="LysR_HTH_N"/>
</dbReference>
<sequence length="304" mass="33659">MKPDTPAISDRTLTYLVALATHGGMRQAAQSLGINVSTISRQLAAVEREFKLSLLTRHGRNSVLTEIGSAFVEYSNEKEKLEQKLNAQLDEYRFMRRGHVTLGAGAGIMTHLITGSLKRFSIKYPEIRVEIRSGPQSKLVQLVRDDIVDICIYNGASLDPILNSRLFRSEPLCVVVSVLHKLAGRATVRIEDIVTERLIFLPNNFAAQIYVDAILRDMGIDMSPAYRVDRFEAALSLAAENLGIAFSSPGGAADKTATGQLVAIPIDHPIAQRFDHYVATRLGRKLIPAANYLWRDIIRTMSSL</sequence>
<dbReference type="GO" id="GO:0003700">
    <property type="term" value="F:DNA-binding transcription factor activity"/>
    <property type="evidence" value="ECO:0007669"/>
    <property type="project" value="InterPro"/>
</dbReference>
<gene>
    <name evidence="7" type="ORF">BCY88_12040</name>
</gene>
<dbReference type="Proteomes" id="UP000283709">
    <property type="component" value="Unassembled WGS sequence"/>
</dbReference>
<dbReference type="InterPro" id="IPR036388">
    <property type="entry name" value="WH-like_DNA-bd_sf"/>
</dbReference>
<evidence type="ECO:0000256" key="3">
    <source>
        <dbReference type="ARBA" id="ARBA00023125"/>
    </source>
</evidence>
<comment type="similarity">
    <text evidence="1">Belongs to the LysR transcriptional regulatory family.</text>
</comment>
<dbReference type="OrthoDB" id="8594260at2"/>
<dbReference type="Pfam" id="PF00126">
    <property type="entry name" value="HTH_1"/>
    <property type="match status" value="1"/>
</dbReference>